<evidence type="ECO:0000313" key="11">
    <source>
        <dbReference type="EMBL" id="CQR63978.1"/>
    </source>
</evidence>
<dbReference type="EMBL" id="LN831790">
    <property type="protein sequence ID" value="CQR63978.1"/>
    <property type="molecule type" value="Genomic_DNA"/>
</dbReference>
<dbReference type="Pfam" id="PF03777">
    <property type="entry name" value="ChpA-C"/>
    <property type="match status" value="1"/>
</dbReference>
<evidence type="ECO:0000256" key="1">
    <source>
        <dbReference type="ARBA" id="ARBA00004191"/>
    </source>
</evidence>
<keyword evidence="6 7" id="KW-0034">Amyloid</keyword>
<dbReference type="GO" id="GO:0007155">
    <property type="term" value="P:cell adhesion"/>
    <property type="evidence" value="ECO:0007669"/>
    <property type="project" value="UniProtKB-KW"/>
</dbReference>
<evidence type="ECO:0000313" key="12">
    <source>
        <dbReference type="EMBL" id="KMS73421.1"/>
    </source>
</evidence>
<keyword evidence="5" id="KW-0130">Cell adhesion</keyword>
<gene>
    <name evidence="11" type="primary">sle_45200</name>
    <name evidence="12" type="ORF">ACH49_23160</name>
</gene>
<keyword evidence="9" id="KW-0472">Membrane</keyword>
<dbReference type="AlphaFoldDB" id="A0A0F7VZE5"/>
<keyword evidence="3" id="KW-0964">Secreted</keyword>
<feature type="compositionally biased region" description="Gly residues" evidence="8">
    <location>
        <begin position="126"/>
        <end position="137"/>
    </location>
</feature>
<evidence type="ECO:0000313" key="14">
    <source>
        <dbReference type="Proteomes" id="UP000037274"/>
    </source>
</evidence>
<dbReference type="PROSITE" id="PS51884">
    <property type="entry name" value="CHAPLIN"/>
    <property type="match status" value="1"/>
</dbReference>
<keyword evidence="9" id="KW-1133">Transmembrane helix</keyword>
<feature type="transmembrane region" description="Helical" evidence="9">
    <location>
        <begin position="188"/>
        <end position="209"/>
    </location>
</feature>
<evidence type="ECO:0000256" key="5">
    <source>
        <dbReference type="ARBA" id="ARBA00022889"/>
    </source>
</evidence>
<reference evidence="12 14" key="2">
    <citation type="submission" date="2015-06" db="EMBL/GenBank/DDBJ databases">
        <title>Draft genome sequence of Streptomyces leeuwenhoekii C58, which produces the novel lasso peptide, chaxapeptin.</title>
        <authorList>
            <person name="Yi Y."/>
            <person name="Hai D."/>
            <person name="Jaspars M."/>
            <person name="Sheng H."/>
            <person name="Rateb M.E."/>
            <person name="Bull A."/>
            <person name="Goodfellow M."/>
            <person name="Asenjo J.A."/>
            <person name="Ebel R."/>
        </authorList>
    </citation>
    <scope>NUCLEOTIDE SEQUENCE [LARGE SCALE GENOMIC DNA]</scope>
    <source>
        <strain evidence="12 14">C58</strain>
    </source>
</reference>
<evidence type="ECO:0000256" key="9">
    <source>
        <dbReference type="SAM" id="Phobius"/>
    </source>
</evidence>
<evidence type="ECO:0000256" key="4">
    <source>
        <dbReference type="ARBA" id="ARBA00022729"/>
    </source>
</evidence>
<evidence type="ECO:0000256" key="7">
    <source>
        <dbReference type="PROSITE-ProRule" id="PRU01232"/>
    </source>
</evidence>
<evidence type="ECO:0000256" key="3">
    <source>
        <dbReference type="ARBA" id="ARBA00022525"/>
    </source>
</evidence>
<feature type="domain" description="Chaplin" evidence="10">
    <location>
        <begin position="3"/>
        <end position="43"/>
    </location>
</feature>
<dbReference type="Proteomes" id="UP000037274">
    <property type="component" value="Unassembled WGS sequence"/>
</dbReference>
<evidence type="ECO:0000259" key="10">
    <source>
        <dbReference type="PROSITE" id="PS51884"/>
    </source>
</evidence>
<feature type="compositionally biased region" description="Low complexity" evidence="8">
    <location>
        <begin position="160"/>
        <end position="172"/>
    </location>
</feature>
<keyword evidence="2" id="KW-0134">Cell wall</keyword>
<keyword evidence="4" id="KW-0732">Signal</keyword>
<evidence type="ECO:0000313" key="13">
    <source>
        <dbReference type="Proteomes" id="UP000035016"/>
    </source>
</evidence>
<dbReference type="PATRIC" id="fig|1437453.5.peg.482"/>
<evidence type="ECO:0000256" key="6">
    <source>
        <dbReference type="ARBA" id="ARBA00023087"/>
    </source>
</evidence>
<feature type="region of interest" description="Disordered" evidence="8">
    <location>
        <begin position="124"/>
        <end position="187"/>
    </location>
</feature>
<keyword evidence="9" id="KW-0812">Transmembrane</keyword>
<evidence type="ECO:0000256" key="8">
    <source>
        <dbReference type="SAM" id="MobiDB-lite"/>
    </source>
</evidence>
<keyword evidence="14" id="KW-1185">Reference proteome</keyword>
<feature type="region of interest" description="Disordered" evidence="8">
    <location>
        <begin position="1"/>
        <end position="70"/>
    </location>
</feature>
<sequence length="219" mass="22106">MNVPGASSGNTVQAPDHAPADPCGDTAHATDVLDTVFGDACADEPEETSADHDPEPERDPDSHDSGPGDVVSELLGQAQAVASADEGSRSTVQITDEESGLFCGALADAMSTLSLVTCADEDGGYGDDGYGDGGYGDGATPPVDHTPKETPPPADDKVTPPAEVKPPAADVEPPADDEDPPSLAETGAGALLSTAAVSTVLLAGGAVLYRRGRRTMPRQ</sequence>
<dbReference type="InterPro" id="IPR005528">
    <property type="entry name" value="ChpA-H"/>
</dbReference>
<comment type="subcellular location">
    <subcellularLocation>
        <location evidence="1">Secreted</location>
        <location evidence="1">Cell wall</location>
    </subcellularLocation>
</comment>
<name>A0A0F7VZE5_STRLW</name>
<reference evidence="11 13" key="1">
    <citation type="submission" date="2015-02" db="EMBL/GenBank/DDBJ databases">
        <authorList>
            <person name="Gomez-Escribano P.J."/>
        </authorList>
    </citation>
    <scope>NUCLEOTIDE SEQUENCE [LARGE SCALE GENOMIC DNA]</scope>
    <source>
        <strain evidence="11">C34</strain>
        <strain evidence="13">C34 (DSM 42122 / NRRL B-24963)</strain>
    </source>
</reference>
<feature type="compositionally biased region" description="Basic and acidic residues" evidence="8">
    <location>
        <begin position="49"/>
        <end position="66"/>
    </location>
</feature>
<accession>A0A0F7VZE5</accession>
<dbReference type="RefSeq" id="WP_029384538.1">
    <property type="nucleotide sequence ID" value="NZ_LFEH01000101.1"/>
</dbReference>
<dbReference type="KEGG" id="sle:sle_45200"/>
<proteinExistence type="predicted"/>
<organism evidence="11 13">
    <name type="scientific">Streptomyces leeuwenhoekii</name>
    <dbReference type="NCBI Taxonomy" id="1437453"/>
    <lineage>
        <taxon>Bacteria</taxon>
        <taxon>Bacillati</taxon>
        <taxon>Actinomycetota</taxon>
        <taxon>Actinomycetes</taxon>
        <taxon>Kitasatosporales</taxon>
        <taxon>Streptomycetaceae</taxon>
        <taxon>Streptomyces</taxon>
    </lineage>
</organism>
<feature type="compositionally biased region" description="Polar residues" evidence="8">
    <location>
        <begin position="1"/>
        <end position="13"/>
    </location>
</feature>
<evidence type="ECO:0000256" key="2">
    <source>
        <dbReference type="ARBA" id="ARBA00022512"/>
    </source>
</evidence>
<dbReference type="Proteomes" id="UP000035016">
    <property type="component" value="Chromosome Chromosome"/>
</dbReference>
<protein>
    <recommendedName>
        <fullName evidence="10">Chaplin domain-containing protein</fullName>
    </recommendedName>
</protein>
<dbReference type="EMBL" id="LFEH01000101">
    <property type="protein sequence ID" value="KMS73421.1"/>
    <property type="molecule type" value="Genomic_DNA"/>
</dbReference>